<dbReference type="Proteomes" id="UP000033740">
    <property type="component" value="Unassembled WGS sequence"/>
</dbReference>
<dbReference type="PATRIC" id="fig|582680.6.peg.3148"/>
<feature type="compositionally biased region" description="Polar residues" evidence="1">
    <location>
        <begin position="9"/>
        <end position="28"/>
    </location>
</feature>
<dbReference type="AlphaFoldDB" id="A0A0F0LJU4"/>
<sequence length="149" mass="15190">MLLGISGCSAGTAQSDATPSVKSSSKDMTPSPDRTAPAAATDKVTCDTYSDMLTILHNTDYSFYHNAIGPQERTGWYDLAFRVIGRAPSVGDGPVATALAALKQVHPPMSTSASTQDPTSVAWGKASLALAAACEAEGHQAGATGFVGG</sequence>
<evidence type="ECO:0000313" key="2">
    <source>
        <dbReference type="EMBL" id="KJL31791.1"/>
    </source>
</evidence>
<keyword evidence="3" id="KW-1185">Reference proteome</keyword>
<reference evidence="2 3" key="1">
    <citation type="submission" date="2015-02" db="EMBL/GenBank/DDBJ databases">
        <title>Draft genome sequences of ten Microbacterium spp. with emphasis on heavy metal contaminated environments.</title>
        <authorList>
            <person name="Corretto E."/>
        </authorList>
    </citation>
    <scope>NUCLEOTIDE SEQUENCE [LARGE SCALE GENOMIC DNA]</scope>
    <source>
        <strain evidence="2 3">ARN176</strain>
    </source>
</reference>
<name>A0A0F0LJU4_9MICO</name>
<proteinExistence type="predicted"/>
<evidence type="ECO:0000256" key="1">
    <source>
        <dbReference type="SAM" id="MobiDB-lite"/>
    </source>
</evidence>
<comment type="caution">
    <text evidence="2">The sequence shown here is derived from an EMBL/GenBank/DDBJ whole genome shotgun (WGS) entry which is preliminary data.</text>
</comment>
<protein>
    <submittedName>
        <fullName evidence="2">Uncharacterized protein</fullName>
    </submittedName>
</protein>
<evidence type="ECO:0000313" key="3">
    <source>
        <dbReference type="Proteomes" id="UP000033740"/>
    </source>
</evidence>
<dbReference type="EMBL" id="JYIX01000038">
    <property type="protein sequence ID" value="KJL31791.1"/>
    <property type="molecule type" value="Genomic_DNA"/>
</dbReference>
<feature type="region of interest" description="Disordered" evidence="1">
    <location>
        <begin position="1"/>
        <end position="40"/>
    </location>
</feature>
<gene>
    <name evidence="2" type="ORF">RS86_03071</name>
</gene>
<organism evidence="2 3">
    <name type="scientific">Microbacterium azadirachtae</name>
    <dbReference type="NCBI Taxonomy" id="582680"/>
    <lineage>
        <taxon>Bacteria</taxon>
        <taxon>Bacillati</taxon>
        <taxon>Actinomycetota</taxon>
        <taxon>Actinomycetes</taxon>
        <taxon>Micrococcales</taxon>
        <taxon>Microbacteriaceae</taxon>
        <taxon>Microbacterium</taxon>
    </lineage>
</organism>
<accession>A0A0F0LJU4</accession>